<evidence type="ECO:0000313" key="2">
    <source>
        <dbReference type="EMBL" id="PJJ61706.1"/>
    </source>
</evidence>
<evidence type="ECO:0000313" key="3">
    <source>
        <dbReference type="Proteomes" id="UP000230161"/>
    </source>
</evidence>
<dbReference type="RefSeq" id="WP_157802961.1">
    <property type="nucleotide sequence ID" value="NZ_PGFB01000004.1"/>
</dbReference>
<dbReference type="AlphaFoldDB" id="A0A2M9BUT2"/>
<organism evidence="2 3">
    <name type="scientific">Compostimonas suwonensis</name>
    <dbReference type="NCBI Taxonomy" id="1048394"/>
    <lineage>
        <taxon>Bacteria</taxon>
        <taxon>Bacillati</taxon>
        <taxon>Actinomycetota</taxon>
        <taxon>Actinomycetes</taxon>
        <taxon>Micrococcales</taxon>
        <taxon>Microbacteriaceae</taxon>
        <taxon>Compostimonas</taxon>
    </lineage>
</organism>
<dbReference type="InterPro" id="IPR011330">
    <property type="entry name" value="Glyco_hydro/deAcase_b/a-brl"/>
</dbReference>
<feature type="domain" description="NodB homology" evidence="1">
    <location>
        <begin position="48"/>
        <end position="149"/>
    </location>
</feature>
<dbReference type="PANTHER" id="PTHR47561">
    <property type="entry name" value="POLYSACCHARIDE DEACETYLASE FAMILY PROTEIN (AFU_ORTHOLOGUE AFUA_6G05030)"/>
    <property type="match status" value="1"/>
</dbReference>
<dbReference type="InterPro" id="IPR037950">
    <property type="entry name" value="PgdA-like"/>
</dbReference>
<dbReference type="OrthoDB" id="9784220at2"/>
<dbReference type="PANTHER" id="PTHR47561:SF1">
    <property type="entry name" value="POLYSACCHARIDE DEACETYLASE FAMILY PROTEIN (AFU_ORTHOLOGUE AFUA_6G05030)"/>
    <property type="match status" value="1"/>
</dbReference>
<gene>
    <name evidence="2" type="ORF">CLV54_2656</name>
</gene>
<reference evidence="2 3" key="1">
    <citation type="submission" date="2017-11" db="EMBL/GenBank/DDBJ databases">
        <title>Genomic Encyclopedia of Archaeal and Bacterial Type Strains, Phase II (KMG-II): From Individual Species to Whole Genera.</title>
        <authorList>
            <person name="Goeker M."/>
        </authorList>
    </citation>
    <scope>NUCLEOTIDE SEQUENCE [LARGE SCALE GENOMIC DNA]</scope>
    <source>
        <strain evidence="2 3">DSM 25625</strain>
    </source>
</reference>
<dbReference type="GO" id="GO:0005975">
    <property type="term" value="P:carbohydrate metabolic process"/>
    <property type="evidence" value="ECO:0007669"/>
    <property type="project" value="InterPro"/>
</dbReference>
<evidence type="ECO:0000259" key="1">
    <source>
        <dbReference type="Pfam" id="PF01522"/>
    </source>
</evidence>
<dbReference type="Gene3D" id="3.20.20.370">
    <property type="entry name" value="Glycoside hydrolase/deacetylase"/>
    <property type="match status" value="1"/>
</dbReference>
<name>A0A2M9BUT2_9MICO</name>
<comment type="caution">
    <text evidence="2">The sequence shown here is derived from an EMBL/GenBank/DDBJ whole genome shotgun (WGS) entry which is preliminary data.</text>
</comment>
<protein>
    <submittedName>
        <fullName evidence="2">Polysaccharide deacetylase</fullName>
    </submittedName>
</protein>
<proteinExistence type="predicted"/>
<dbReference type="CDD" id="cd10938">
    <property type="entry name" value="CE4_HpPgdA_like"/>
    <property type="match status" value="1"/>
</dbReference>
<keyword evidence="3" id="KW-1185">Reference proteome</keyword>
<dbReference type="EMBL" id="PGFB01000004">
    <property type="protein sequence ID" value="PJJ61706.1"/>
    <property type="molecule type" value="Genomic_DNA"/>
</dbReference>
<dbReference type="Pfam" id="PF01522">
    <property type="entry name" value="Polysacc_deac_1"/>
    <property type="match status" value="1"/>
</dbReference>
<accession>A0A2M9BUT2</accession>
<dbReference type="InterPro" id="IPR002509">
    <property type="entry name" value="NODB_dom"/>
</dbReference>
<dbReference type="SUPFAM" id="SSF88713">
    <property type="entry name" value="Glycoside hydrolase/deacetylase"/>
    <property type="match status" value="1"/>
</dbReference>
<dbReference type="GO" id="GO:0016810">
    <property type="term" value="F:hydrolase activity, acting on carbon-nitrogen (but not peptide) bonds"/>
    <property type="evidence" value="ECO:0007669"/>
    <property type="project" value="InterPro"/>
</dbReference>
<dbReference type="Proteomes" id="UP000230161">
    <property type="component" value="Unassembled WGS sequence"/>
</dbReference>
<sequence length="297" mass="32824">MPLTLPTGKTFAVALTFDLDAQCLWMGMLGIDSPSYHSRGEFGALVGVDRILALLADIGITATWCIPGHSLVTFPQAIESILAGGHEIAAHGCYHESIPSLEPDDERRLMEIQLAQHEQIVGAKPRGYRSPAWDFSEITGQLLVEHGFEWDSSLMASDFEPYHPRPVGVNFESASTFGEPFPFLELPVSYTLDDAPDVEYIAEIANGLGDHLELEARWREIFDYGLQNSPGGLYTLTMHPQTIGRSHHLLLLERLLLHMTESNAVQFVTLSEAHDAWLADPTTSTATTTNRIRKASL</sequence>